<protein>
    <submittedName>
        <fullName evidence="7">WGS project CCBQ000000000 data, contig 00099</fullName>
    </submittedName>
</protein>
<keyword evidence="5 6" id="KW-0472">Membrane</keyword>
<evidence type="ECO:0000256" key="6">
    <source>
        <dbReference type="SAM" id="Phobius"/>
    </source>
</evidence>
<keyword evidence="8" id="KW-1185">Reference proteome</keyword>
<proteinExistence type="inferred from homology"/>
<sequence>MSPETVSIGGSESGQRYGAIAKSSTYESDGESALSTDAIGNRYRLMSPDIDRDDFVDEDFVEDLTAPTTSSKEFSYIRKNSFLITLTFLMEYSLTIMSLLVIGHVCKSSDALASASLAVMTYNITGMAFVEGMATSLDTFCSQAYGAKKYTKVGLYTFRCATMILTGIFPVIVLWWCSASWLGYVIAEQDILPDIQLFLRIISFGLPGLITFETGKRFLQAQGHFQAGTYALLFTVPVNVFLVYSLTRIFGYAGAPLGIALSHWFMAIMLLLYCKVWRKDTLICWYPIFSSMFHFKRLFCSWKPMWDLAFPGLLMIEAEYLSFEVLTIMSTYLGVKAIAAQSVISNIGSLIYQVPFAIGCVVSTRVANYIGMECITNAKISIKAAYCVAAFVGVVNFSVILSANKNLAYLFTKDKEVIELCGHVAPILAVNQLYDAFTTFSAAILRAQGRQQIGSMLNIFAYYFIALPLSGWLTFGRLQLGLKGLWYGCGTGILLLAFALSYCVYNSNWDDIVEECLRREKEETEIDLESMTSNSSNIIGV</sequence>
<dbReference type="GO" id="GO:0015297">
    <property type="term" value="F:antiporter activity"/>
    <property type="evidence" value="ECO:0007669"/>
    <property type="project" value="InterPro"/>
</dbReference>
<feature type="transmembrane region" description="Helical" evidence="6">
    <location>
        <begin position="384"/>
        <end position="403"/>
    </location>
</feature>
<dbReference type="GO" id="GO:0016020">
    <property type="term" value="C:membrane"/>
    <property type="evidence" value="ECO:0007669"/>
    <property type="project" value="UniProtKB-SubCell"/>
</dbReference>
<feature type="transmembrane region" description="Helical" evidence="6">
    <location>
        <begin position="252"/>
        <end position="273"/>
    </location>
</feature>
<dbReference type="Pfam" id="PF01554">
    <property type="entry name" value="MatE"/>
    <property type="match status" value="2"/>
</dbReference>
<evidence type="ECO:0000256" key="4">
    <source>
        <dbReference type="ARBA" id="ARBA00022989"/>
    </source>
</evidence>
<name>A0A0A8L4Y5_9SACH</name>
<feature type="transmembrane region" description="Helical" evidence="6">
    <location>
        <begin position="457"/>
        <end position="478"/>
    </location>
</feature>
<reference evidence="7 8" key="1">
    <citation type="submission" date="2014-03" db="EMBL/GenBank/DDBJ databases">
        <title>The genome of Kluyveromyces dobzhanskii.</title>
        <authorList>
            <person name="Nystedt B."/>
            <person name="Astrom S."/>
        </authorList>
    </citation>
    <scope>NUCLEOTIDE SEQUENCE [LARGE SCALE GENOMIC DNA]</scope>
    <source>
        <strain evidence="7 8">CBS 2104</strain>
    </source>
</reference>
<dbReference type="OrthoDB" id="2126698at2759"/>
<evidence type="ECO:0000313" key="7">
    <source>
        <dbReference type="EMBL" id="CDO93184.1"/>
    </source>
</evidence>
<dbReference type="CDD" id="cd13132">
    <property type="entry name" value="MATE_eukaryotic"/>
    <property type="match status" value="1"/>
</dbReference>
<organism evidence="7 8">
    <name type="scientific">Kluyveromyces dobzhanskii CBS 2104</name>
    <dbReference type="NCBI Taxonomy" id="1427455"/>
    <lineage>
        <taxon>Eukaryota</taxon>
        <taxon>Fungi</taxon>
        <taxon>Dikarya</taxon>
        <taxon>Ascomycota</taxon>
        <taxon>Saccharomycotina</taxon>
        <taxon>Saccharomycetes</taxon>
        <taxon>Saccharomycetales</taxon>
        <taxon>Saccharomycetaceae</taxon>
        <taxon>Kluyveromyces</taxon>
    </lineage>
</organism>
<dbReference type="InterPro" id="IPR002528">
    <property type="entry name" value="MATE_fam"/>
</dbReference>
<dbReference type="NCBIfam" id="TIGR00797">
    <property type="entry name" value="matE"/>
    <property type="match status" value="1"/>
</dbReference>
<feature type="transmembrane region" description="Helical" evidence="6">
    <location>
        <begin position="423"/>
        <end position="445"/>
    </location>
</feature>
<comment type="similarity">
    <text evidence="2">Belongs to the multi antimicrobial extrusion (MATE) (TC 2.A.66.1) family.</text>
</comment>
<feature type="transmembrane region" description="Helical" evidence="6">
    <location>
        <begin position="484"/>
        <end position="505"/>
    </location>
</feature>
<evidence type="ECO:0000256" key="2">
    <source>
        <dbReference type="ARBA" id="ARBA00010199"/>
    </source>
</evidence>
<dbReference type="EMBL" id="CCBQ010000019">
    <property type="protein sequence ID" value="CDO93184.1"/>
    <property type="molecule type" value="Genomic_DNA"/>
</dbReference>
<dbReference type="PANTHER" id="PTHR11206">
    <property type="entry name" value="MULTIDRUG RESISTANCE PROTEIN"/>
    <property type="match status" value="1"/>
</dbReference>
<evidence type="ECO:0000256" key="1">
    <source>
        <dbReference type="ARBA" id="ARBA00004141"/>
    </source>
</evidence>
<dbReference type="Proteomes" id="UP000031516">
    <property type="component" value="Unassembled WGS sequence"/>
</dbReference>
<comment type="subcellular location">
    <subcellularLocation>
        <location evidence="1">Membrane</location>
        <topology evidence="1">Multi-pass membrane protein</topology>
    </subcellularLocation>
</comment>
<feature type="transmembrane region" description="Helical" evidence="6">
    <location>
        <begin position="153"/>
        <end position="177"/>
    </location>
</feature>
<feature type="transmembrane region" description="Helical" evidence="6">
    <location>
        <begin position="82"/>
        <end position="105"/>
    </location>
</feature>
<accession>A0A0A8L4Y5</accession>
<evidence type="ECO:0000313" key="8">
    <source>
        <dbReference type="Proteomes" id="UP000031516"/>
    </source>
</evidence>
<dbReference type="InterPro" id="IPR045069">
    <property type="entry name" value="MATE_euk"/>
</dbReference>
<dbReference type="GO" id="GO:0042910">
    <property type="term" value="F:xenobiotic transmembrane transporter activity"/>
    <property type="evidence" value="ECO:0007669"/>
    <property type="project" value="InterPro"/>
</dbReference>
<dbReference type="AlphaFoldDB" id="A0A0A8L4Y5"/>
<evidence type="ECO:0000256" key="3">
    <source>
        <dbReference type="ARBA" id="ARBA00022692"/>
    </source>
</evidence>
<dbReference type="GO" id="GO:1990961">
    <property type="term" value="P:xenobiotic detoxification by transmembrane export across the plasma membrane"/>
    <property type="evidence" value="ECO:0007669"/>
    <property type="project" value="InterPro"/>
</dbReference>
<keyword evidence="4 6" id="KW-1133">Transmembrane helix</keyword>
<comment type="caution">
    <text evidence="7">The sequence shown here is derived from an EMBL/GenBank/DDBJ whole genome shotgun (WGS) entry which is preliminary data.</text>
</comment>
<gene>
    <name evidence="7" type="ORF">KLDO_g1486</name>
</gene>
<keyword evidence="3 6" id="KW-0812">Transmembrane</keyword>
<feature type="transmembrane region" description="Helical" evidence="6">
    <location>
        <begin position="111"/>
        <end position="132"/>
    </location>
</feature>
<evidence type="ECO:0000256" key="5">
    <source>
        <dbReference type="ARBA" id="ARBA00023136"/>
    </source>
</evidence>
<feature type="transmembrane region" description="Helical" evidence="6">
    <location>
        <begin position="227"/>
        <end position="246"/>
    </location>
</feature>